<dbReference type="PROSITE" id="PS50279">
    <property type="entry name" value="BPTI_KUNITZ_2"/>
    <property type="match status" value="1"/>
</dbReference>
<dbReference type="Pfam" id="PF00014">
    <property type="entry name" value="Kunitz_BPTI"/>
    <property type="match status" value="1"/>
</dbReference>
<keyword evidence="3" id="KW-0646">Protease inhibitor</keyword>
<dbReference type="EMBL" id="MU825874">
    <property type="protein sequence ID" value="KAJ7386962.1"/>
    <property type="molecule type" value="Genomic_DNA"/>
</dbReference>
<evidence type="ECO:0000313" key="10">
    <source>
        <dbReference type="Proteomes" id="UP001163046"/>
    </source>
</evidence>
<dbReference type="PANTHER" id="PTHR46751:SF1">
    <property type="entry name" value="WAP FOUR-DISULFIDE CORE DOMAIN PROTEIN 6A"/>
    <property type="match status" value="1"/>
</dbReference>
<comment type="similarity">
    <text evidence="2">Belongs to the venom Kunitz-type family. Sea anemone type 2 potassium channel toxin subfamily.</text>
</comment>
<organism evidence="9 10">
    <name type="scientific">Desmophyllum pertusum</name>
    <dbReference type="NCBI Taxonomy" id="174260"/>
    <lineage>
        <taxon>Eukaryota</taxon>
        <taxon>Metazoa</taxon>
        <taxon>Cnidaria</taxon>
        <taxon>Anthozoa</taxon>
        <taxon>Hexacorallia</taxon>
        <taxon>Scleractinia</taxon>
        <taxon>Caryophylliina</taxon>
        <taxon>Caryophylliidae</taxon>
        <taxon>Desmophyllum</taxon>
    </lineage>
</organism>
<gene>
    <name evidence="9" type="ORF">OS493_003924</name>
</gene>
<evidence type="ECO:0000256" key="2">
    <source>
        <dbReference type="ARBA" id="ARBA00007226"/>
    </source>
</evidence>
<dbReference type="InterPro" id="IPR036880">
    <property type="entry name" value="Kunitz_BPTI_sf"/>
</dbReference>
<name>A0A9W9ZSA3_9CNID</name>
<dbReference type="PROSITE" id="PS00280">
    <property type="entry name" value="BPTI_KUNITZ_1"/>
    <property type="match status" value="1"/>
</dbReference>
<dbReference type="InterPro" id="IPR051388">
    <property type="entry name" value="Serpin_venom_toxin"/>
</dbReference>
<keyword evidence="7" id="KW-0472">Membrane</keyword>
<dbReference type="AlphaFoldDB" id="A0A9W9ZSA3"/>
<evidence type="ECO:0000256" key="5">
    <source>
        <dbReference type="ARBA" id="ARBA00023157"/>
    </source>
</evidence>
<dbReference type="PRINTS" id="PR00759">
    <property type="entry name" value="BASICPTASE"/>
</dbReference>
<feature type="domain" description="BPTI/Kunitz inhibitor" evidence="8">
    <location>
        <begin position="54"/>
        <end position="104"/>
    </location>
</feature>
<keyword evidence="4" id="KW-0722">Serine protease inhibitor</keyword>
<evidence type="ECO:0000256" key="6">
    <source>
        <dbReference type="ARBA" id="ARBA00023331"/>
    </source>
</evidence>
<keyword evidence="10" id="KW-1185">Reference proteome</keyword>
<feature type="transmembrane region" description="Helical" evidence="7">
    <location>
        <begin position="29"/>
        <end position="47"/>
    </location>
</feature>
<protein>
    <recommendedName>
        <fullName evidence="8">BPTI/Kunitz inhibitor domain-containing protein</fullName>
    </recommendedName>
</protein>
<evidence type="ECO:0000256" key="3">
    <source>
        <dbReference type="ARBA" id="ARBA00022690"/>
    </source>
</evidence>
<dbReference type="InterPro" id="IPR002223">
    <property type="entry name" value="Kunitz_BPTI"/>
</dbReference>
<dbReference type="CDD" id="cd00109">
    <property type="entry name" value="Kunitz-type"/>
    <property type="match status" value="1"/>
</dbReference>
<comment type="caution">
    <text evidence="9">The sequence shown here is derived from an EMBL/GenBank/DDBJ whole genome shotgun (WGS) entry which is preliminary data.</text>
</comment>
<dbReference type="Gene3D" id="4.10.410.10">
    <property type="entry name" value="Pancreatic trypsin inhibitor Kunitz domain"/>
    <property type="match status" value="1"/>
</dbReference>
<dbReference type="SUPFAM" id="SSF57362">
    <property type="entry name" value="BPTI-like"/>
    <property type="match status" value="1"/>
</dbReference>
<evidence type="ECO:0000256" key="1">
    <source>
        <dbReference type="ARBA" id="ARBA00004532"/>
    </source>
</evidence>
<dbReference type="FunFam" id="4.10.410.10:FF:000004">
    <property type="entry name" value="Tissue factor pathway inhibitor"/>
    <property type="match status" value="1"/>
</dbReference>
<dbReference type="OrthoDB" id="4473401at2759"/>
<keyword evidence="7" id="KW-0812">Transmembrane</keyword>
<dbReference type="InterPro" id="IPR020901">
    <property type="entry name" value="Prtase_inh_Kunz-CS"/>
</dbReference>
<keyword evidence="5" id="KW-1015">Disulfide bond</keyword>
<evidence type="ECO:0000256" key="7">
    <source>
        <dbReference type="SAM" id="Phobius"/>
    </source>
</evidence>
<dbReference type="GO" id="GO:0042151">
    <property type="term" value="C:nematocyst"/>
    <property type="evidence" value="ECO:0007669"/>
    <property type="project" value="UniProtKB-SubCell"/>
</dbReference>
<dbReference type="GO" id="GO:0004867">
    <property type="term" value="F:serine-type endopeptidase inhibitor activity"/>
    <property type="evidence" value="ECO:0007669"/>
    <property type="project" value="UniProtKB-KW"/>
</dbReference>
<dbReference type="PANTHER" id="PTHR46751">
    <property type="entry name" value="EPPIN"/>
    <property type="match status" value="1"/>
</dbReference>
<accession>A0A9W9ZSA3</accession>
<evidence type="ECO:0000256" key="4">
    <source>
        <dbReference type="ARBA" id="ARBA00022900"/>
    </source>
</evidence>
<comment type="subcellular location">
    <subcellularLocation>
        <location evidence="1">Nematocyst</location>
    </subcellularLocation>
</comment>
<sequence>MCRPLCHFRSLPELNNHGRCESQTTIMKIPVALLLVIVFFTFACGFVKARPDYCNLDAEPGKCMAYFPRFYFDRHDGTCKEFIYGGCEGNKNNFESKADCQNKCGMKETLR</sequence>
<keyword evidence="6" id="KW-0166">Nematocyst</keyword>
<dbReference type="Proteomes" id="UP001163046">
    <property type="component" value="Unassembled WGS sequence"/>
</dbReference>
<reference evidence="9" key="1">
    <citation type="submission" date="2023-01" db="EMBL/GenBank/DDBJ databases">
        <title>Genome assembly of the deep-sea coral Lophelia pertusa.</title>
        <authorList>
            <person name="Herrera S."/>
            <person name="Cordes E."/>
        </authorList>
    </citation>
    <scope>NUCLEOTIDE SEQUENCE</scope>
    <source>
        <strain evidence="9">USNM1676648</strain>
        <tissue evidence="9">Polyp</tissue>
    </source>
</reference>
<dbReference type="SMART" id="SM00131">
    <property type="entry name" value="KU"/>
    <property type="match status" value="1"/>
</dbReference>
<keyword evidence="7" id="KW-1133">Transmembrane helix</keyword>
<evidence type="ECO:0000313" key="9">
    <source>
        <dbReference type="EMBL" id="KAJ7386962.1"/>
    </source>
</evidence>
<evidence type="ECO:0000259" key="8">
    <source>
        <dbReference type="PROSITE" id="PS50279"/>
    </source>
</evidence>
<proteinExistence type="inferred from homology"/>